<comment type="caution">
    <text evidence="2">The sequence shown here is derived from an EMBL/GenBank/DDBJ whole genome shotgun (WGS) entry which is preliminary data.</text>
</comment>
<evidence type="ECO:0000256" key="1">
    <source>
        <dbReference type="SAM" id="Phobius"/>
    </source>
</evidence>
<feature type="transmembrane region" description="Helical" evidence="1">
    <location>
        <begin position="83"/>
        <end position="106"/>
    </location>
</feature>
<dbReference type="AlphaFoldDB" id="A0ABD5UHL8"/>
<dbReference type="EMBL" id="JBHSXM010000005">
    <property type="protein sequence ID" value="MFC6838374.1"/>
    <property type="molecule type" value="Genomic_DNA"/>
</dbReference>
<protein>
    <submittedName>
        <fullName evidence="2">DUF6338 family protein</fullName>
    </submittedName>
</protein>
<feature type="transmembrane region" description="Helical" evidence="1">
    <location>
        <begin position="6"/>
        <end position="31"/>
    </location>
</feature>
<gene>
    <name evidence="2" type="ORF">ACFQHK_17980</name>
</gene>
<proteinExistence type="predicted"/>
<accession>A0ABD5UHL8</accession>
<keyword evidence="3" id="KW-1185">Reference proteome</keyword>
<dbReference type="RefSeq" id="WP_304450063.1">
    <property type="nucleotide sequence ID" value="NZ_JARRAH010000005.1"/>
</dbReference>
<reference evidence="2 3" key="1">
    <citation type="journal article" date="2019" name="Int. J. Syst. Evol. Microbiol.">
        <title>The Global Catalogue of Microorganisms (GCM) 10K type strain sequencing project: providing services to taxonomists for standard genome sequencing and annotation.</title>
        <authorList>
            <consortium name="The Broad Institute Genomics Platform"/>
            <consortium name="The Broad Institute Genome Sequencing Center for Infectious Disease"/>
            <person name="Wu L."/>
            <person name="Ma J."/>
        </authorList>
    </citation>
    <scope>NUCLEOTIDE SEQUENCE [LARGE SCALE GENOMIC DNA]</scope>
    <source>
        <strain evidence="2 3">PSRA2</strain>
    </source>
</reference>
<keyword evidence="1" id="KW-0812">Transmembrane</keyword>
<evidence type="ECO:0000313" key="3">
    <source>
        <dbReference type="Proteomes" id="UP001596406"/>
    </source>
</evidence>
<dbReference type="InterPro" id="IPR045919">
    <property type="entry name" value="DUF6338"/>
</dbReference>
<feature type="transmembrane region" description="Helical" evidence="1">
    <location>
        <begin position="38"/>
        <end position="63"/>
    </location>
</feature>
<keyword evidence="1" id="KW-0472">Membrane</keyword>
<sequence>MVNPPGSTIFYAVLIAPGFVAVMTAISLAAIEDDIKQFVLLVWSLVSSLLIDTLFVGVYQLLVEPITSFSQFQSILFDPAFRIDYILLIFGTSLFVGVLYAAAIIIDIPGMFRDILQAKTQISYSRRQPWEEYLKNAEQVMVKTSDDQTYIGDVIGWSRAGREKELRISDPHRYNENEQDFEPVGGPEQLFRDNNIQRITVLKTDQFLPIRVRATRKLAAWGSRLEFWNSGDGAESDS</sequence>
<dbReference type="Pfam" id="PF19865">
    <property type="entry name" value="DUF6338"/>
    <property type="match status" value="1"/>
</dbReference>
<keyword evidence="1" id="KW-1133">Transmembrane helix</keyword>
<name>A0ABD5UHL8_9EURY</name>
<evidence type="ECO:0000313" key="2">
    <source>
        <dbReference type="EMBL" id="MFC6838374.1"/>
    </source>
</evidence>
<organism evidence="2 3">
    <name type="scientific">Halomarina ordinaria</name>
    <dbReference type="NCBI Taxonomy" id="3033939"/>
    <lineage>
        <taxon>Archaea</taxon>
        <taxon>Methanobacteriati</taxon>
        <taxon>Methanobacteriota</taxon>
        <taxon>Stenosarchaea group</taxon>
        <taxon>Halobacteria</taxon>
        <taxon>Halobacteriales</taxon>
        <taxon>Natronomonadaceae</taxon>
        <taxon>Halomarina</taxon>
    </lineage>
</organism>
<dbReference type="Proteomes" id="UP001596406">
    <property type="component" value="Unassembled WGS sequence"/>
</dbReference>